<dbReference type="SUPFAM" id="SSF50494">
    <property type="entry name" value="Trypsin-like serine proteases"/>
    <property type="match status" value="1"/>
</dbReference>
<dbReference type="KEGG" id="ria:C7V51_14355"/>
<evidence type="ECO:0000313" key="2">
    <source>
        <dbReference type="Proteomes" id="UP000283946"/>
    </source>
</evidence>
<dbReference type="RefSeq" id="WP_104266140.1">
    <property type="nucleotide sequence ID" value="NZ_CP028130.1"/>
</dbReference>
<dbReference type="Gene3D" id="2.40.10.10">
    <property type="entry name" value="Trypsin-like serine proteases"/>
    <property type="match status" value="2"/>
</dbReference>
<gene>
    <name evidence="1" type="ORF">C7V51_14355</name>
</gene>
<reference evidence="1 2" key="1">
    <citation type="submission" date="2018-03" db="EMBL/GenBank/DDBJ databases">
        <title>Bacteriophage NCPPB3778 and a type I-E CRISPR drive the evolution of the US Biological Select Agent, Rathayibacter toxicus.</title>
        <authorList>
            <person name="Davis E.W.II."/>
            <person name="Tabima J.F."/>
            <person name="Weisberg A.J."/>
            <person name="Dantas Lopes L."/>
            <person name="Wiseman M.S."/>
            <person name="Wiseman M.S."/>
            <person name="Pupko T."/>
            <person name="Belcher M.S."/>
            <person name="Sechler A.J."/>
            <person name="Tancos M.A."/>
            <person name="Schroeder B.K."/>
            <person name="Murray T.D."/>
            <person name="Luster D.G."/>
            <person name="Schneider W.L."/>
            <person name="Rogers E."/>
            <person name="Andreote F.D."/>
            <person name="Grunwald N.J."/>
            <person name="Putnam M.L."/>
            <person name="Chang J.H."/>
        </authorList>
    </citation>
    <scope>NUCLEOTIDE SEQUENCE [LARGE SCALE GENOMIC DNA]</scope>
    <source>
        <strain evidence="1 2">NCCPB 2253</strain>
    </source>
</reference>
<proteinExistence type="predicted"/>
<dbReference type="InterPro" id="IPR009003">
    <property type="entry name" value="Peptidase_S1_PA"/>
</dbReference>
<dbReference type="Proteomes" id="UP000283946">
    <property type="component" value="Chromosome"/>
</dbReference>
<dbReference type="InterPro" id="IPR043504">
    <property type="entry name" value="Peptidase_S1_PA_chymotrypsin"/>
</dbReference>
<organism evidence="1 2">
    <name type="scientific">Rathayibacter iranicus</name>
    <dbReference type="NCBI Taxonomy" id="59737"/>
    <lineage>
        <taxon>Bacteria</taxon>
        <taxon>Bacillati</taxon>
        <taxon>Actinomycetota</taxon>
        <taxon>Actinomycetes</taxon>
        <taxon>Micrococcales</taxon>
        <taxon>Microbacteriaceae</taxon>
        <taxon>Rathayibacter</taxon>
    </lineage>
</organism>
<protein>
    <recommendedName>
        <fullName evidence="3">Peptidase S1 domain-containing protein</fullName>
    </recommendedName>
</protein>
<dbReference type="AlphaFoldDB" id="A0AAD1AET6"/>
<accession>A0AAD1AET6</accession>
<evidence type="ECO:0000313" key="1">
    <source>
        <dbReference type="EMBL" id="AZZ56928.1"/>
    </source>
</evidence>
<sequence length="268" mass="27585">MQSLRPLRRSTALLAGVCGMVALVTLGPAVPAVHAQTLRDQIPIVSGTALELPGARWCSAGVVLESRSWISRASPIARATRYIALAQHCGSLGNAIKVGGTVVGTITWVSPVDDLEILTVPPSTVQRPACIGASQLHHCTIPAATPKALGRIVLGSGGREQPVPVHGAGIPAVGERFCTSGAVSFVNCSYRTMDVPPAARGFVPATARSDNGRTVAPGDSGGPVASINGTIYGIILFQGHDEHAGTMGYLPIDLIAQDLGYGYDLAPA</sequence>
<dbReference type="EMBL" id="CP028130">
    <property type="protein sequence ID" value="AZZ56928.1"/>
    <property type="molecule type" value="Genomic_DNA"/>
</dbReference>
<name>A0AAD1AET6_9MICO</name>
<evidence type="ECO:0008006" key="3">
    <source>
        <dbReference type="Google" id="ProtNLM"/>
    </source>
</evidence>